<dbReference type="InterPro" id="IPR013229">
    <property type="entry name" value="PEGA"/>
</dbReference>
<gene>
    <name evidence="3" type="ORF">VR7878_03742</name>
</gene>
<name>A0A1R4LTQ3_VIBR1</name>
<dbReference type="AlphaFoldDB" id="A0A1R4LTQ3"/>
<reference evidence="4" key="1">
    <citation type="submission" date="2017-02" db="EMBL/GenBank/DDBJ databases">
        <authorList>
            <person name="Rodrigo-Torres L."/>
            <person name="Arahal R.D."/>
            <person name="Lucena T."/>
        </authorList>
    </citation>
    <scope>NUCLEOTIDE SEQUENCE [LARGE SCALE GENOMIC DNA]</scope>
    <source>
        <strain evidence="4">CECT 7878</strain>
    </source>
</reference>
<organism evidence="3 4">
    <name type="scientific">Vibrio ruber (strain DSM 16370 / JCM 11486 / BCRC 17186 / CECT 7878 / LMG 23124 / VR1)</name>
    <dbReference type="NCBI Taxonomy" id="1123498"/>
    <lineage>
        <taxon>Bacteria</taxon>
        <taxon>Pseudomonadati</taxon>
        <taxon>Pseudomonadota</taxon>
        <taxon>Gammaproteobacteria</taxon>
        <taxon>Vibrionales</taxon>
        <taxon>Vibrionaceae</taxon>
        <taxon>Vibrio</taxon>
    </lineage>
</organism>
<evidence type="ECO:0000313" key="4">
    <source>
        <dbReference type="Proteomes" id="UP000188276"/>
    </source>
</evidence>
<dbReference type="OrthoDB" id="5872614at2"/>
<keyword evidence="1" id="KW-0732">Signal</keyword>
<evidence type="ECO:0000256" key="1">
    <source>
        <dbReference type="SAM" id="SignalP"/>
    </source>
</evidence>
<sequence>MKKLLISFILLVTLSGCAAMFNGTSQQVSIRSKNPAAKIYVNDAYLGDGNVITVFKKNQNYTIRVEEDNCHSVTIPVTKSFDPTTLLGVFIDFGLVSILVVDGVGTGAWQKFDQTSYIVDANCSK</sequence>
<evidence type="ECO:0000259" key="2">
    <source>
        <dbReference type="Pfam" id="PF08308"/>
    </source>
</evidence>
<dbReference type="RefSeq" id="WP_077337581.1">
    <property type="nucleotide sequence ID" value="NZ_FULE01000063.1"/>
</dbReference>
<dbReference type="Pfam" id="PF08308">
    <property type="entry name" value="PEGA"/>
    <property type="match status" value="1"/>
</dbReference>
<feature type="chain" id="PRO_5012819986" description="PEGA domain-containing protein" evidence="1">
    <location>
        <begin position="19"/>
        <end position="125"/>
    </location>
</feature>
<protein>
    <recommendedName>
        <fullName evidence="2">PEGA domain-containing protein</fullName>
    </recommendedName>
</protein>
<dbReference type="EMBL" id="FULE01000063">
    <property type="protein sequence ID" value="SJN59843.1"/>
    <property type="molecule type" value="Genomic_DNA"/>
</dbReference>
<keyword evidence="4" id="KW-1185">Reference proteome</keyword>
<proteinExistence type="predicted"/>
<evidence type="ECO:0000313" key="3">
    <source>
        <dbReference type="EMBL" id="SJN59843.1"/>
    </source>
</evidence>
<accession>A0A1R4LTQ3</accession>
<dbReference type="STRING" id="1123498.VR7878_03742"/>
<feature type="signal peptide" evidence="1">
    <location>
        <begin position="1"/>
        <end position="18"/>
    </location>
</feature>
<dbReference type="Proteomes" id="UP000188276">
    <property type="component" value="Unassembled WGS sequence"/>
</dbReference>
<dbReference type="PROSITE" id="PS51257">
    <property type="entry name" value="PROKAR_LIPOPROTEIN"/>
    <property type="match status" value="1"/>
</dbReference>
<feature type="domain" description="PEGA" evidence="2">
    <location>
        <begin position="27"/>
        <end position="69"/>
    </location>
</feature>